<keyword evidence="3" id="KW-0547">Nucleotide-binding</keyword>
<name>A0A5P1F3M7_ASPOF</name>
<evidence type="ECO:0000256" key="1">
    <source>
        <dbReference type="ARBA" id="ARBA00009636"/>
    </source>
</evidence>
<dbReference type="GO" id="GO:0007017">
    <property type="term" value="P:microtubule-based process"/>
    <property type="evidence" value="ECO:0007669"/>
    <property type="project" value="InterPro"/>
</dbReference>
<evidence type="ECO:0000256" key="4">
    <source>
        <dbReference type="ARBA" id="ARBA00023134"/>
    </source>
</evidence>
<dbReference type="InterPro" id="IPR036525">
    <property type="entry name" value="Tubulin/FtsZ_GTPase_sf"/>
</dbReference>
<dbReference type="Pfam" id="PF00561">
    <property type="entry name" value="Abhydrolase_1"/>
    <property type="match status" value="1"/>
</dbReference>
<dbReference type="AlphaFoldDB" id="A0A5P1F3M7"/>
<dbReference type="SUPFAM" id="SSF53474">
    <property type="entry name" value="alpha/beta-Hydrolases"/>
    <property type="match status" value="1"/>
</dbReference>
<dbReference type="InterPro" id="IPR000073">
    <property type="entry name" value="AB_hydrolase_1"/>
</dbReference>
<evidence type="ECO:0000256" key="3">
    <source>
        <dbReference type="ARBA" id="ARBA00022741"/>
    </source>
</evidence>
<sequence length="314" mass="35666">MASSSSPFLSFSVPNSLPKPKLFRSSGHHRAVSLKYLNHYRVSSNGYRSVCCSKTSALDSSKELIIIVFPLMGIDQFAVLRLRHWIQAKRSRTLLLLRWREPRSLKFELGYRIRYQYAGKDGPALVLIHGFGANSEHCQKNISYLTNTSRVYSIDLIGYGYSDKPNPREFKVNSFYTFETWASQLNDFCADVVKDEAFFICNSIGAKFGFFLMAYNSVLSTHSLLEHTDVAVLLDNEAIYGICRRSLDIERPTYTNLNRLVSQVISSLTASLRFNGALNVDVTEFQTNLVPYPRIHFMLSSYAPVIPTTNSFQS</sequence>
<dbReference type="InterPro" id="IPR008280">
    <property type="entry name" value="Tub_FtsZ_C"/>
</dbReference>
<protein>
    <recommendedName>
        <fullName evidence="5">AB hydrolase-1 domain-containing protein</fullName>
    </recommendedName>
</protein>
<dbReference type="SUPFAM" id="SSF52490">
    <property type="entry name" value="Tubulin nucleotide-binding domain-like"/>
    <property type="match status" value="1"/>
</dbReference>
<gene>
    <name evidence="6" type="ORF">A4U43_C04F25520</name>
</gene>
<reference evidence="7" key="1">
    <citation type="journal article" date="2017" name="Nat. Commun.">
        <title>The asparagus genome sheds light on the origin and evolution of a young Y chromosome.</title>
        <authorList>
            <person name="Harkess A."/>
            <person name="Zhou J."/>
            <person name="Xu C."/>
            <person name="Bowers J.E."/>
            <person name="Van der Hulst R."/>
            <person name="Ayyampalayam S."/>
            <person name="Mercati F."/>
            <person name="Riccardi P."/>
            <person name="McKain M.R."/>
            <person name="Kakrana A."/>
            <person name="Tang H."/>
            <person name="Ray J."/>
            <person name="Groenendijk J."/>
            <person name="Arikit S."/>
            <person name="Mathioni S.M."/>
            <person name="Nakano M."/>
            <person name="Shan H."/>
            <person name="Telgmann-Rauber A."/>
            <person name="Kanno A."/>
            <person name="Yue Z."/>
            <person name="Chen H."/>
            <person name="Li W."/>
            <person name="Chen Y."/>
            <person name="Xu X."/>
            <person name="Zhang Y."/>
            <person name="Luo S."/>
            <person name="Chen H."/>
            <person name="Gao J."/>
            <person name="Mao Z."/>
            <person name="Pires J.C."/>
            <person name="Luo M."/>
            <person name="Kudrna D."/>
            <person name="Wing R.A."/>
            <person name="Meyers B.C."/>
            <person name="Yi K."/>
            <person name="Kong H."/>
            <person name="Lavrijsen P."/>
            <person name="Sunseri F."/>
            <person name="Falavigna A."/>
            <person name="Ye Y."/>
            <person name="Leebens-Mack J.H."/>
            <person name="Chen G."/>
        </authorList>
    </citation>
    <scope>NUCLEOTIDE SEQUENCE [LARGE SCALE GENOMIC DNA]</scope>
    <source>
        <strain evidence="7">cv. DH0086</strain>
    </source>
</reference>
<dbReference type="SUPFAM" id="SSF55307">
    <property type="entry name" value="Tubulin C-terminal domain-like"/>
    <property type="match status" value="1"/>
</dbReference>
<keyword evidence="4" id="KW-0342">GTP-binding</keyword>
<dbReference type="PANTHER" id="PTHR11588">
    <property type="entry name" value="TUBULIN"/>
    <property type="match status" value="1"/>
</dbReference>
<dbReference type="EMBL" id="CM007384">
    <property type="protein sequence ID" value="ONK72965.1"/>
    <property type="molecule type" value="Genomic_DNA"/>
</dbReference>
<dbReference type="InterPro" id="IPR000217">
    <property type="entry name" value="Tubulin"/>
</dbReference>
<organism evidence="6 7">
    <name type="scientific">Asparagus officinalis</name>
    <name type="common">Garden asparagus</name>
    <dbReference type="NCBI Taxonomy" id="4686"/>
    <lineage>
        <taxon>Eukaryota</taxon>
        <taxon>Viridiplantae</taxon>
        <taxon>Streptophyta</taxon>
        <taxon>Embryophyta</taxon>
        <taxon>Tracheophyta</taxon>
        <taxon>Spermatophyta</taxon>
        <taxon>Magnoliopsida</taxon>
        <taxon>Liliopsida</taxon>
        <taxon>Asparagales</taxon>
        <taxon>Asparagaceae</taxon>
        <taxon>Asparagoideae</taxon>
        <taxon>Asparagus</taxon>
    </lineage>
</organism>
<accession>A0A5P1F3M7</accession>
<dbReference type="Gene3D" id="3.40.50.1440">
    <property type="entry name" value="Tubulin/FtsZ, GTPase domain"/>
    <property type="match status" value="1"/>
</dbReference>
<evidence type="ECO:0000259" key="5">
    <source>
        <dbReference type="Pfam" id="PF00561"/>
    </source>
</evidence>
<dbReference type="InterPro" id="IPR029058">
    <property type="entry name" value="AB_hydrolase_fold"/>
</dbReference>
<feature type="domain" description="AB hydrolase-1" evidence="5">
    <location>
        <begin position="123"/>
        <end position="214"/>
    </location>
</feature>
<dbReference type="Proteomes" id="UP000243459">
    <property type="component" value="Chromosome 4"/>
</dbReference>
<evidence type="ECO:0000256" key="2">
    <source>
        <dbReference type="ARBA" id="ARBA00022701"/>
    </source>
</evidence>
<evidence type="ECO:0000313" key="7">
    <source>
        <dbReference type="Proteomes" id="UP000243459"/>
    </source>
</evidence>
<keyword evidence="7" id="KW-1185">Reference proteome</keyword>
<comment type="similarity">
    <text evidence="1">Belongs to the tubulin family.</text>
</comment>
<evidence type="ECO:0000313" key="6">
    <source>
        <dbReference type="EMBL" id="ONK72965.1"/>
    </source>
</evidence>
<keyword evidence="2" id="KW-0493">Microtubule</keyword>
<proteinExistence type="inferred from homology"/>
<dbReference type="Gramene" id="ONK72965">
    <property type="protein sequence ID" value="ONK72965"/>
    <property type="gene ID" value="A4U43_C04F25520"/>
</dbReference>
<dbReference type="GO" id="GO:0005525">
    <property type="term" value="F:GTP binding"/>
    <property type="evidence" value="ECO:0007669"/>
    <property type="project" value="UniProtKB-KW"/>
</dbReference>
<dbReference type="GO" id="GO:0005874">
    <property type="term" value="C:microtubule"/>
    <property type="evidence" value="ECO:0007669"/>
    <property type="project" value="UniProtKB-KW"/>
</dbReference>